<keyword evidence="1" id="KW-0479">Metal-binding</keyword>
<gene>
    <name evidence="5" type="ORF">TSA66_15465</name>
</gene>
<dbReference type="GO" id="GO:0005737">
    <property type="term" value="C:cytoplasm"/>
    <property type="evidence" value="ECO:0007669"/>
    <property type="project" value="TreeGrafter"/>
</dbReference>
<keyword evidence="6" id="KW-1185">Reference proteome</keyword>
<evidence type="ECO:0000256" key="3">
    <source>
        <dbReference type="ARBA" id="ARBA00022833"/>
    </source>
</evidence>
<dbReference type="SUPFAM" id="SSF57783">
    <property type="entry name" value="Zinc beta-ribbon"/>
    <property type="match status" value="1"/>
</dbReference>
<evidence type="ECO:0000313" key="5">
    <source>
        <dbReference type="EMBL" id="KIF81876.1"/>
    </source>
</evidence>
<dbReference type="AlphaFoldDB" id="A0A0C2BV38"/>
<protein>
    <recommendedName>
        <fullName evidence="4">Zinc finger CHC2-type domain-containing protein</fullName>
    </recommendedName>
</protein>
<name>A0A0C2BV38_9BURK</name>
<dbReference type="GO" id="GO:0003677">
    <property type="term" value="F:DNA binding"/>
    <property type="evidence" value="ECO:0007669"/>
    <property type="project" value="InterPro"/>
</dbReference>
<evidence type="ECO:0000259" key="4">
    <source>
        <dbReference type="SMART" id="SM00400"/>
    </source>
</evidence>
<keyword evidence="3" id="KW-0862">Zinc</keyword>
<dbReference type="InterPro" id="IPR002694">
    <property type="entry name" value="Znf_CHC2"/>
</dbReference>
<dbReference type="STRING" id="709839.TSA66_15465"/>
<dbReference type="GO" id="GO:0008270">
    <property type="term" value="F:zinc ion binding"/>
    <property type="evidence" value="ECO:0007669"/>
    <property type="project" value="UniProtKB-KW"/>
</dbReference>
<dbReference type="Pfam" id="PF01807">
    <property type="entry name" value="Zn_ribbon_DnaG"/>
    <property type="match status" value="1"/>
</dbReference>
<dbReference type="EMBL" id="JWJG01000028">
    <property type="protein sequence ID" value="KIF81876.1"/>
    <property type="molecule type" value="Genomic_DNA"/>
</dbReference>
<dbReference type="OrthoDB" id="5639125at2"/>
<dbReference type="PANTHER" id="PTHR30313:SF2">
    <property type="entry name" value="DNA PRIMASE"/>
    <property type="match status" value="1"/>
</dbReference>
<keyword evidence="2" id="KW-0863">Zinc-finger</keyword>
<dbReference type="GO" id="GO:0006269">
    <property type="term" value="P:DNA replication, synthesis of primer"/>
    <property type="evidence" value="ECO:0007669"/>
    <property type="project" value="TreeGrafter"/>
</dbReference>
<accession>A0A0C2BV38</accession>
<evidence type="ECO:0000256" key="2">
    <source>
        <dbReference type="ARBA" id="ARBA00022771"/>
    </source>
</evidence>
<comment type="caution">
    <text evidence="5">The sequence shown here is derived from an EMBL/GenBank/DDBJ whole genome shotgun (WGS) entry which is preliminary data.</text>
</comment>
<feature type="domain" description="Zinc finger CHC2-type" evidence="4">
    <location>
        <begin position="43"/>
        <end position="98"/>
    </location>
</feature>
<evidence type="ECO:0000313" key="6">
    <source>
        <dbReference type="Proteomes" id="UP000031572"/>
    </source>
</evidence>
<dbReference type="RefSeq" id="WP_040040629.1">
    <property type="nucleotide sequence ID" value="NZ_JWJG01000028.1"/>
</dbReference>
<proteinExistence type="predicted"/>
<dbReference type="SMART" id="SM00400">
    <property type="entry name" value="ZnF_CHCC"/>
    <property type="match status" value="1"/>
</dbReference>
<evidence type="ECO:0000256" key="1">
    <source>
        <dbReference type="ARBA" id="ARBA00022723"/>
    </source>
</evidence>
<dbReference type="InterPro" id="IPR050219">
    <property type="entry name" value="DnaG_primase"/>
</dbReference>
<dbReference type="GO" id="GO:0003899">
    <property type="term" value="F:DNA-directed RNA polymerase activity"/>
    <property type="evidence" value="ECO:0007669"/>
    <property type="project" value="InterPro"/>
</dbReference>
<dbReference type="Proteomes" id="UP000031572">
    <property type="component" value="Unassembled WGS sequence"/>
</dbReference>
<organism evidence="5 6">
    <name type="scientific">Noviherbaspirillum autotrophicum</name>
    <dbReference type="NCBI Taxonomy" id="709839"/>
    <lineage>
        <taxon>Bacteria</taxon>
        <taxon>Pseudomonadati</taxon>
        <taxon>Pseudomonadota</taxon>
        <taxon>Betaproteobacteria</taxon>
        <taxon>Burkholderiales</taxon>
        <taxon>Oxalobacteraceae</taxon>
        <taxon>Noviherbaspirillum</taxon>
    </lineage>
</organism>
<reference evidence="5 6" key="1">
    <citation type="submission" date="2014-12" db="EMBL/GenBank/DDBJ databases">
        <title>Denitrispirillum autotrophicum gen. nov., sp. nov., Denitrifying, Facultatively Autotrophic Bacteria Isolated from Rice Paddy Soil.</title>
        <authorList>
            <person name="Ishii S."/>
            <person name="Ashida N."/>
            <person name="Ohno H."/>
            <person name="Otsuka S."/>
            <person name="Yokota A."/>
            <person name="Senoo K."/>
        </authorList>
    </citation>
    <scope>NUCLEOTIDE SEQUENCE [LARGE SCALE GENOMIC DNA]</scope>
    <source>
        <strain evidence="5 6">TSA66</strain>
    </source>
</reference>
<dbReference type="InterPro" id="IPR036977">
    <property type="entry name" value="DNA_primase_Znf_CHC2"/>
</dbReference>
<sequence length="104" mass="11447">MRYVSSSSGVIKPVCAFRRDRLPLPTKYYQEQGLVLKGGGEWKSAVCPFHDDSTPSLRVKTETGAFRCMVCSAHGGDVLAFHMQRYNLPFVAAARALGAWGLPK</sequence>
<dbReference type="Gene3D" id="3.90.580.10">
    <property type="entry name" value="Zinc finger, CHC2-type domain"/>
    <property type="match status" value="1"/>
</dbReference>
<dbReference type="PANTHER" id="PTHR30313">
    <property type="entry name" value="DNA PRIMASE"/>
    <property type="match status" value="1"/>
</dbReference>